<reference evidence="1 2" key="1">
    <citation type="submission" date="2022-03" db="EMBL/GenBank/DDBJ databases">
        <authorList>
            <person name="Brunel B."/>
        </authorList>
    </citation>
    <scope>NUCLEOTIDE SEQUENCE [LARGE SCALE GENOMIC DNA]</scope>
    <source>
        <strain evidence="1">STM5069sample</strain>
    </source>
</reference>
<evidence type="ECO:0000313" key="1">
    <source>
        <dbReference type="EMBL" id="CAH2408996.1"/>
    </source>
</evidence>
<evidence type="ECO:0000313" key="2">
    <source>
        <dbReference type="Proteomes" id="UP001153050"/>
    </source>
</evidence>
<comment type="caution">
    <text evidence="1">The sequence shown here is derived from an EMBL/GenBank/DDBJ whole genome shotgun (WGS) entry which is preliminary data.</text>
</comment>
<accession>A0ABM9EI13</accession>
<dbReference type="Proteomes" id="UP001153050">
    <property type="component" value="Unassembled WGS sequence"/>
</dbReference>
<sequence>MARCDDDPSAGRVSRLLKRVVFDRPHATRFRLLFMHVVIAKPLHTLGSGPEGMLLRDMH</sequence>
<name>A0ABM9EI13_9HYPH</name>
<keyword evidence="2" id="KW-1185">Reference proteome</keyword>
<organism evidence="1 2">
    <name type="scientific">Mesorhizobium escarrei</name>
    <dbReference type="NCBI Taxonomy" id="666018"/>
    <lineage>
        <taxon>Bacteria</taxon>
        <taxon>Pseudomonadati</taxon>
        <taxon>Pseudomonadota</taxon>
        <taxon>Alphaproteobacteria</taxon>
        <taxon>Hyphomicrobiales</taxon>
        <taxon>Phyllobacteriaceae</taxon>
        <taxon>Mesorhizobium</taxon>
    </lineage>
</organism>
<dbReference type="EMBL" id="CAKXZT010000174">
    <property type="protein sequence ID" value="CAH2408996.1"/>
    <property type="molecule type" value="Genomic_DNA"/>
</dbReference>
<proteinExistence type="predicted"/>
<protein>
    <submittedName>
        <fullName evidence="1">Uncharacterized protein</fullName>
    </submittedName>
</protein>
<gene>
    <name evidence="1" type="ORF">MES5069_750019</name>
</gene>